<reference evidence="2" key="3">
    <citation type="submission" date="2025-08" db="UniProtKB">
        <authorList>
            <consortium name="Ensembl"/>
        </authorList>
    </citation>
    <scope>IDENTIFICATION</scope>
    <source>
        <strain evidence="2">17573</strain>
    </source>
</reference>
<dbReference type="Bgee" id="ENSMMUG00000065332">
    <property type="expression patterns" value="Expressed in superior frontal gyrus and 2 other cell types or tissues"/>
</dbReference>
<accession>A0A5F8ATM9</accession>
<reference evidence="2" key="4">
    <citation type="submission" date="2025-09" db="UniProtKB">
        <authorList>
            <consortium name="Ensembl"/>
        </authorList>
    </citation>
    <scope>IDENTIFICATION</scope>
    <source>
        <strain evidence="2">17573</strain>
    </source>
</reference>
<dbReference type="PANTHER" id="PTHR12138">
    <property type="entry name" value="PRIMATE-EXPANDED PROTEIN FAMILY"/>
    <property type="match status" value="1"/>
</dbReference>
<organism evidence="2 3">
    <name type="scientific">Macaca mulatta</name>
    <name type="common">Rhesus macaque</name>
    <dbReference type="NCBI Taxonomy" id="9544"/>
    <lineage>
        <taxon>Eukaryota</taxon>
        <taxon>Metazoa</taxon>
        <taxon>Chordata</taxon>
        <taxon>Craniata</taxon>
        <taxon>Vertebrata</taxon>
        <taxon>Euteleostomi</taxon>
        <taxon>Mammalia</taxon>
        <taxon>Eutheria</taxon>
        <taxon>Euarchontoglires</taxon>
        <taxon>Primates</taxon>
        <taxon>Haplorrhini</taxon>
        <taxon>Catarrhini</taxon>
        <taxon>Cercopithecidae</taxon>
        <taxon>Cercopithecinae</taxon>
        <taxon>Macaca</taxon>
    </lineage>
</organism>
<evidence type="ECO:0000256" key="1">
    <source>
        <dbReference type="SAM" id="MobiDB-lite"/>
    </source>
</evidence>
<reference evidence="2" key="2">
    <citation type="submission" date="2019-01" db="EMBL/GenBank/DDBJ databases">
        <authorList>
            <person name="Graves T."/>
            <person name="Eichler E.E."/>
            <person name="Wilson R.K."/>
        </authorList>
    </citation>
    <scope>NUCLEOTIDE SEQUENCE [LARGE SCALE GENOMIC DNA]</scope>
    <source>
        <strain evidence="2">17573</strain>
    </source>
</reference>
<dbReference type="AlphaFoldDB" id="A0A5F8ATM9"/>
<dbReference type="Proteomes" id="UP000006718">
    <property type="component" value="Chromosome 8"/>
</dbReference>
<feature type="region of interest" description="Disordered" evidence="1">
    <location>
        <begin position="121"/>
        <end position="140"/>
    </location>
</feature>
<evidence type="ECO:0000313" key="2">
    <source>
        <dbReference type="Ensembl" id="ENSMMUP00000080769.1"/>
    </source>
</evidence>
<dbReference type="VEuPathDB" id="HostDB:ENSMMUG00000065332"/>
<reference evidence="3" key="1">
    <citation type="journal article" date="2007" name="Science">
        <title>Evolutionary and biomedical insights from the rhesus macaque genome.</title>
        <authorList>
            <person name="Gibbs R.A."/>
            <person name="Rogers J."/>
            <person name="Katze M.G."/>
            <person name="Bumgarner R."/>
            <person name="Weinstock G.M."/>
            <person name="Mardis E.R."/>
            <person name="Remington K.A."/>
            <person name="Strausberg R.L."/>
            <person name="Venter J.C."/>
            <person name="Wilson R.K."/>
            <person name="Batzer M.A."/>
            <person name="Bustamante C.D."/>
            <person name="Eichler E.E."/>
            <person name="Hahn M.W."/>
            <person name="Hardison R.C."/>
            <person name="Makova K.D."/>
            <person name="Miller W."/>
            <person name="Milosavljevic A."/>
            <person name="Palermo R.E."/>
            <person name="Siepel A."/>
            <person name="Sikela J.M."/>
            <person name="Attaway T."/>
            <person name="Bell S."/>
            <person name="Bernard K.E."/>
            <person name="Buhay C.J."/>
            <person name="Chandrabose M.N."/>
            <person name="Dao M."/>
            <person name="Davis C."/>
            <person name="Delehaunty K.D."/>
            <person name="Ding Y."/>
            <person name="Dinh H.H."/>
            <person name="Dugan-Rocha S."/>
            <person name="Fulton L.A."/>
            <person name="Gabisi R.A."/>
            <person name="Garner T.T."/>
            <person name="Godfrey J."/>
            <person name="Hawes A.C."/>
            <person name="Hernandez J."/>
            <person name="Hines S."/>
            <person name="Holder M."/>
            <person name="Hume J."/>
            <person name="Jhangiani S.N."/>
            <person name="Joshi V."/>
            <person name="Khan Z.M."/>
            <person name="Kirkness E.F."/>
            <person name="Cree A."/>
            <person name="Fowler R.G."/>
            <person name="Lee S."/>
            <person name="Lewis L.R."/>
            <person name="Li Z."/>
            <person name="Liu Y.-S."/>
            <person name="Moore S.M."/>
            <person name="Muzny D."/>
            <person name="Nazareth L.V."/>
            <person name="Ngo D.N."/>
            <person name="Okwuonu G.O."/>
            <person name="Pai G."/>
            <person name="Parker D."/>
            <person name="Paul H.A."/>
            <person name="Pfannkoch C."/>
            <person name="Pohl C.S."/>
            <person name="Rogers Y.-H.C."/>
            <person name="Ruiz S.J."/>
            <person name="Sabo A."/>
            <person name="Santibanez J."/>
            <person name="Schneider B.W."/>
            <person name="Smith S.M."/>
            <person name="Sodergren E."/>
            <person name="Svatek A.F."/>
            <person name="Utterback T.R."/>
            <person name="Vattathil S."/>
            <person name="Warren W."/>
            <person name="White C.S."/>
            <person name="Chinwalla A.T."/>
            <person name="Feng Y."/>
            <person name="Halpern A.L."/>
            <person name="Hillier L.W."/>
            <person name="Huang X."/>
            <person name="Minx P."/>
            <person name="Nelson J.O."/>
            <person name="Pepin K.H."/>
            <person name="Qin X."/>
            <person name="Sutton G.G."/>
            <person name="Venter E."/>
            <person name="Walenz B.P."/>
            <person name="Wallis J.W."/>
            <person name="Worley K.C."/>
            <person name="Yang S.-P."/>
            <person name="Jones S.M."/>
            <person name="Marra M.A."/>
            <person name="Rocchi M."/>
            <person name="Schein J.E."/>
            <person name="Baertsch R."/>
            <person name="Clarke L."/>
            <person name="Csuros M."/>
            <person name="Glasscock J."/>
            <person name="Harris R.A."/>
            <person name="Havlak P."/>
            <person name="Jackson A.R."/>
            <person name="Jiang H."/>
            <person name="Liu Y."/>
            <person name="Messina D.N."/>
            <person name="Shen Y."/>
            <person name="Song H.X.-Z."/>
            <person name="Wylie T."/>
            <person name="Zhang L."/>
            <person name="Birney E."/>
            <person name="Han K."/>
            <person name="Konkel M.K."/>
            <person name="Lee J."/>
            <person name="Smit A.F.A."/>
            <person name="Ullmer B."/>
            <person name="Wang H."/>
            <person name="Xing J."/>
            <person name="Burhans R."/>
            <person name="Cheng Z."/>
            <person name="Karro J.E."/>
            <person name="Ma J."/>
            <person name="Raney B."/>
            <person name="She X."/>
            <person name="Cox M.J."/>
            <person name="Demuth J.P."/>
            <person name="Dumas L.J."/>
            <person name="Han S.-G."/>
            <person name="Hopkins J."/>
            <person name="Karimpour-Fard A."/>
            <person name="Kim Y.H."/>
            <person name="Pollack J.R."/>
            <person name="Vinar T."/>
            <person name="Addo-Quaye C."/>
            <person name="Degenhardt J."/>
            <person name="Denby A."/>
            <person name="Hubisz M.J."/>
            <person name="Indap A."/>
            <person name="Kosiol C."/>
            <person name="Lahn B.T."/>
            <person name="Lawson H.A."/>
            <person name="Marklein A."/>
            <person name="Nielsen R."/>
            <person name="Vallender E.J."/>
            <person name="Clark A.G."/>
            <person name="Ferguson B."/>
            <person name="Hernandez R.D."/>
            <person name="Hirani K."/>
            <person name="Kehrer-Sawatzki H."/>
            <person name="Kolb J."/>
            <person name="Patil S."/>
            <person name="Pu L.-L."/>
            <person name="Ren Y."/>
            <person name="Smith D.G."/>
            <person name="Wheeler D.A."/>
            <person name="Schenck I."/>
            <person name="Ball E.V."/>
            <person name="Chen R."/>
            <person name="Cooper D.N."/>
            <person name="Giardine B."/>
            <person name="Hsu F."/>
            <person name="Kent W.J."/>
            <person name="Lesk A."/>
            <person name="Nelson D.L."/>
            <person name="O'brien W.E."/>
            <person name="Pruefer K."/>
            <person name="Stenson P.D."/>
            <person name="Wallace J.C."/>
            <person name="Ke H."/>
            <person name="Liu X.-M."/>
            <person name="Wang P."/>
            <person name="Xiang A.P."/>
            <person name="Yang F."/>
            <person name="Barber G.P."/>
            <person name="Haussler D."/>
            <person name="Karolchik D."/>
            <person name="Kern A.D."/>
            <person name="Kuhn R.M."/>
            <person name="Smith K.E."/>
            <person name="Zwieg A.S."/>
        </authorList>
    </citation>
    <scope>NUCLEOTIDE SEQUENCE [LARGE SCALE GENOMIC DNA]</scope>
    <source>
        <strain evidence="3">17573</strain>
    </source>
</reference>
<sequence>DGVSFLLPRLECNGAILAHCNLHLPGSSDSPVSASQVAGTTGTRHHVWLIFVFLIETGFHHVGQAGLELLTSGDPPASASQSAGITGVSHRTQPFVFVCFFAFFLEIGSCSIPQARVQGCNHSSLQPQTPGSSDSPILSS</sequence>
<proteinExistence type="predicted"/>
<protein>
    <submittedName>
        <fullName evidence="2">Uncharacterized protein</fullName>
    </submittedName>
</protein>
<evidence type="ECO:0000313" key="3">
    <source>
        <dbReference type="Proteomes" id="UP000006718"/>
    </source>
</evidence>
<dbReference type="Ensembl" id="ENSMMUT00000080779.1">
    <property type="protein sequence ID" value="ENSMMUP00000080769.1"/>
    <property type="gene ID" value="ENSMMUG00000065332.1"/>
</dbReference>
<keyword evidence="3" id="KW-1185">Reference proteome</keyword>
<dbReference type="PRINTS" id="PR02045">
    <property type="entry name" value="F138DOMAIN"/>
</dbReference>
<dbReference type="OMA" id="LECHGMI"/>
<name>A0A5F8ATM9_MACMU</name>
<dbReference type="PANTHER" id="PTHR12138:SF152">
    <property type="entry name" value="C2H2-TYPE DOMAIN-CONTAINING PROTEIN"/>
    <property type="match status" value="1"/>
</dbReference>
<dbReference type="GeneTree" id="ENSGT01120000271815"/>
<dbReference type="InParanoid" id="A0A5F8ATM9"/>